<dbReference type="PANTHER" id="PTHR19965">
    <property type="entry name" value="RNA AND EXPORT FACTOR BINDING PROTEIN"/>
    <property type="match status" value="1"/>
</dbReference>
<dbReference type="PANTHER" id="PTHR19965:SF82">
    <property type="entry name" value="THO COMPLEX SUBUNIT 4"/>
    <property type="match status" value="1"/>
</dbReference>
<dbReference type="CDD" id="cd12418">
    <property type="entry name" value="RRM_Aly_REF_like"/>
    <property type="match status" value="1"/>
</dbReference>
<evidence type="ECO:0000313" key="5">
    <source>
        <dbReference type="WBParaSite" id="EN70_2468"/>
    </source>
</evidence>
<dbReference type="AlphaFoldDB" id="A0A1I7VH24"/>
<feature type="region of interest" description="Disordered" evidence="2">
    <location>
        <begin position="233"/>
        <end position="287"/>
    </location>
</feature>
<keyword evidence="1" id="KW-0694">RNA-binding</keyword>
<feature type="compositionally biased region" description="Basic residues" evidence="2">
    <location>
        <begin position="244"/>
        <end position="253"/>
    </location>
</feature>
<feature type="region of interest" description="Disordered" evidence="2">
    <location>
        <begin position="17"/>
        <end position="37"/>
    </location>
</feature>
<organism evidence="4 5">
    <name type="scientific">Loa loa</name>
    <name type="common">Eye worm</name>
    <name type="synonym">Filaria loa</name>
    <dbReference type="NCBI Taxonomy" id="7209"/>
    <lineage>
        <taxon>Eukaryota</taxon>
        <taxon>Metazoa</taxon>
        <taxon>Ecdysozoa</taxon>
        <taxon>Nematoda</taxon>
        <taxon>Chromadorea</taxon>
        <taxon>Rhabditida</taxon>
        <taxon>Spirurina</taxon>
        <taxon>Spiruromorpha</taxon>
        <taxon>Filarioidea</taxon>
        <taxon>Onchocercidae</taxon>
        <taxon>Loa</taxon>
    </lineage>
</organism>
<dbReference type="GO" id="GO:0006406">
    <property type="term" value="P:mRNA export from nucleus"/>
    <property type="evidence" value="ECO:0007669"/>
    <property type="project" value="TreeGrafter"/>
</dbReference>
<accession>A0A1I7VH24</accession>
<dbReference type="Gene3D" id="3.30.70.330">
    <property type="match status" value="1"/>
</dbReference>
<reference evidence="5" key="2">
    <citation type="submission" date="2016-11" db="UniProtKB">
        <authorList>
            <consortium name="WormBaseParasite"/>
        </authorList>
    </citation>
    <scope>IDENTIFICATION</scope>
</reference>
<dbReference type="InterPro" id="IPR035979">
    <property type="entry name" value="RBD_domain_sf"/>
</dbReference>
<evidence type="ECO:0000259" key="3">
    <source>
        <dbReference type="SMART" id="SM00360"/>
    </source>
</evidence>
<dbReference type="InterPro" id="IPR051229">
    <property type="entry name" value="ALYREF_mRNA_export"/>
</dbReference>
<proteinExistence type="predicted"/>
<keyword evidence="4" id="KW-1185">Reference proteome</keyword>
<evidence type="ECO:0000256" key="2">
    <source>
        <dbReference type="SAM" id="MobiDB-lite"/>
    </source>
</evidence>
<feature type="domain" description="RRM" evidence="3">
    <location>
        <begin position="132"/>
        <end position="202"/>
    </location>
</feature>
<reference evidence="4" key="1">
    <citation type="submission" date="2012-04" db="EMBL/GenBank/DDBJ databases">
        <title>The Genome Sequence of Loa loa.</title>
        <authorList>
            <consortium name="The Broad Institute Genome Sequencing Platform"/>
            <consortium name="Broad Institute Genome Sequencing Center for Infectious Disease"/>
            <person name="Nutman T.B."/>
            <person name="Fink D.L."/>
            <person name="Russ C."/>
            <person name="Young S."/>
            <person name="Zeng Q."/>
            <person name="Gargeya S."/>
            <person name="Alvarado L."/>
            <person name="Berlin A."/>
            <person name="Chapman S.B."/>
            <person name="Chen Z."/>
            <person name="Freedman E."/>
            <person name="Gellesch M."/>
            <person name="Goldberg J."/>
            <person name="Griggs A."/>
            <person name="Gujja S."/>
            <person name="Heilman E.R."/>
            <person name="Heiman D."/>
            <person name="Howarth C."/>
            <person name="Mehta T."/>
            <person name="Neiman D."/>
            <person name="Pearson M."/>
            <person name="Roberts A."/>
            <person name="Saif S."/>
            <person name="Shea T."/>
            <person name="Shenoy N."/>
            <person name="Sisk P."/>
            <person name="Stolte C."/>
            <person name="Sykes S."/>
            <person name="White J."/>
            <person name="Yandava C."/>
            <person name="Haas B."/>
            <person name="Henn M.R."/>
            <person name="Nusbaum C."/>
            <person name="Birren B."/>
        </authorList>
    </citation>
    <scope>NUCLEOTIDE SEQUENCE [LARGE SCALE GENOMIC DNA]</scope>
</reference>
<dbReference type="SMART" id="SM00360">
    <property type="entry name" value="RRM"/>
    <property type="match status" value="1"/>
</dbReference>
<dbReference type="InterPro" id="IPR012677">
    <property type="entry name" value="Nucleotide-bd_a/b_plait_sf"/>
</dbReference>
<dbReference type="InterPro" id="IPR025715">
    <property type="entry name" value="FoP_C"/>
</dbReference>
<evidence type="ECO:0000313" key="4">
    <source>
        <dbReference type="Proteomes" id="UP000095285"/>
    </source>
</evidence>
<dbReference type="WBParaSite" id="EN70_2468">
    <property type="protein sequence ID" value="EN70_2468"/>
    <property type="gene ID" value="EN70_2468"/>
</dbReference>
<feature type="compositionally biased region" description="Basic and acidic residues" evidence="2">
    <location>
        <begin position="266"/>
        <end position="287"/>
    </location>
</feature>
<dbReference type="Pfam" id="PF13865">
    <property type="entry name" value="FoP_duplication"/>
    <property type="match status" value="1"/>
</dbReference>
<dbReference type="GO" id="GO:0003729">
    <property type="term" value="F:mRNA binding"/>
    <property type="evidence" value="ECO:0007669"/>
    <property type="project" value="TreeGrafter"/>
</dbReference>
<dbReference type="InterPro" id="IPR000504">
    <property type="entry name" value="RRM_dom"/>
</dbReference>
<dbReference type="Pfam" id="PF00076">
    <property type="entry name" value="RRM_1"/>
    <property type="match status" value="1"/>
</dbReference>
<protein>
    <submittedName>
        <fullName evidence="5">RRM domain-containing protein</fullName>
    </submittedName>
</protein>
<dbReference type="SUPFAM" id="SSF54928">
    <property type="entry name" value="RNA-binding domain, RBD"/>
    <property type="match status" value="1"/>
</dbReference>
<evidence type="ECO:0000256" key="1">
    <source>
        <dbReference type="ARBA" id="ARBA00022884"/>
    </source>
</evidence>
<dbReference type="GO" id="GO:0005634">
    <property type="term" value="C:nucleus"/>
    <property type="evidence" value="ECO:0007669"/>
    <property type="project" value="TreeGrafter"/>
</dbReference>
<name>A0A1I7VH24_LOALO</name>
<dbReference type="Proteomes" id="UP000095285">
    <property type="component" value="Unassembled WGS sequence"/>
</dbReference>
<sequence length="287" mass="32639">MSLVNLSLDEIIARRRGTDKKSNGSTNRFRSNRKKRDFAPEYSTTNSAFTRPEASLLIIYGRTALQDQSLHLIHIFSSSQSNKVLEDVPSGKWDHSGFEEMYGNGSGDGSSPLPALERGGRFNRVDLARKVRLHITNLAPTVNSADLNELFEEYSIISANVNYDEMGESVGTADVVTDRVTAREIVANLDGVALDGEVMSFHMIDDQTIPASRNVPVKNRLSFRERSWGVIKKRPPKRPLTGIKNRRKNRSKRPQMTDEELDRELEEYMNKRGHQKQEEQKMEKMEI</sequence>
<dbReference type="STRING" id="7209.A0A1I7VH24"/>